<dbReference type="Pfam" id="PF13692">
    <property type="entry name" value="Glyco_trans_1_4"/>
    <property type="match status" value="1"/>
</dbReference>
<organism evidence="2 3">
    <name type="scientific">Rhodothermus profundi</name>
    <dbReference type="NCBI Taxonomy" id="633813"/>
    <lineage>
        <taxon>Bacteria</taxon>
        <taxon>Pseudomonadati</taxon>
        <taxon>Rhodothermota</taxon>
        <taxon>Rhodothermia</taxon>
        <taxon>Rhodothermales</taxon>
        <taxon>Rhodothermaceae</taxon>
        <taxon>Rhodothermus</taxon>
    </lineage>
</organism>
<reference evidence="3" key="1">
    <citation type="submission" date="2016-11" db="EMBL/GenBank/DDBJ databases">
        <authorList>
            <person name="Varghese N."/>
            <person name="Submissions S."/>
        </authorList>
    </citation>
    <scope>NUCLEOTIDE SEQUENCE [LARGE SCALE GENOMIC DNA]</scope>
    <source>
        <strain evidence="3">DSM 22212</strain>
    </source>
</reference>
<evidence type="ECO:0000313" key="3">
    <source>
        <dbReference type="Proteomes" id="UP000185812"/>
    </source>
</evidence>
<gene>
    <name evidence="2" type="ORF">SAMN04488087_0649</name>
</gene>
<evidence type="ECO:0000313" key="2">
    <source>
        <dbReference type="EMBL" id="SHK20397.1"/>
    </source>
</evidence>
<dbReference type="InterPro" id="IPR028098">
    <property type="entry name" value="Glyco_trans_4-like_N"/>
</dbReference>
<dbReference type="RefSeq" id="WP_072714489.1">
    <property type="nucleotide sequence ID" value="NZ_FRAU01000001.1"/>
</dbReference>
<accession>A0A1M6QK40</accession>
<dbReference type="EMBL" id="FRAU01000001">
    <property type="protein sequence ID" value="SHK20397.1"/>
    <property type="molecule type" value="Genomic_DNA"/>
</dbReference>
<protein>
    <submittedName>
        <fullName evidence="2">Glycosyltransferase involved in cell wall bisynthesis</fullName>
    </submittedName>
</protein>
<dbReference type="STRING" id="633813.SAMN04488087_0649"/>
<dbReference type="AlphaFoldDB" id="A0A1M6QK40"/>
<name>A0A1M6QK40_9BACT</name>
<evidence type="ECO:0000259" key="1">
    <source>
        <dbReference type="Pfam" id="PF13579"/>
    </source>
</evidence>
<dbReference type="PANTHER" id="PTHR12526">
    <property type="entry name" value="GLYCOSYLTRANSFERASE"/>
    <property type="match status" value="1"/>
</dbReference>
<feature type="domain" description="Glycosyltransferase subfamily 4-like N-terminal" evidence="1">
    <location>
        <begin position="18"/>
        <end position="165"/>
    </location>
</feature>
<dbReference type="Gene3D" id="3.40.50.2000">
    <property type="entry name" value="Glycogen Phosphorylase B"/>
    <property type="match status" value="2"/>
</dbReference>
<keyword evidence="3" id="KW-1185">Reference proteome</keyword>
<dbReference type="Pfam" id="PF13579">
    <property type="entry name" value="Glyco_trans_4_4"/>
    <property type="match status" value="1"/>
</dbReference>
<keyword evidence="2" id="KW-0808">Transferase</keyword>
<dbReference type="OrthoDB" id="9813214at2"/>
<dbReference type="Proteomes" id="UP000185812">
    <property type="component" value="Unassembled WGS sequence"/>
</dbReference>
<proteinExistence type="predicted"/>
<dbReference type="GO" id="GO:0016757">
    <property type="term" value="F:glycosyltransferase activity"/>
    <property type="evidence" value="ECO:0007669"/>
    <property type="project" value="UniProtKB-ARBA"/>
</dbReference>
<dbReference type="SUPFAM" id="SSF53756">
    <property type="entry name" value="UDP-Glycosyltransferase/glycogen phosphorylase"/>
    <property type="match status" value="1"/>
</dbReference>
<sequence length="385" mass="42378">MACSDVCFALVGSVPHNSRALRQLRALAQLGLSIEAFGVGPPVALPADLQSSVRYHSLPLPEGQGPRFFWQLHRQFLRVLRSCQARIYHAGDLYVLPALARTARRFGGRLVFDARERYPYVASTAGRPLRQRFWKLVERHYIRQADLVLTVSEGIAVHLVHDYGIASPLVLYNAPEAPAPTVQTTSLRQHLQLPDHLVLFLYQGHLRPGRGCLLPLEALPEVPEAALVYLGDGPLAPVIRERATTLGVADRVHLLPPVLPDKLLPVTASADVGLVLLEDTCLNHRLALPNKLFEYLAAGLPVLASNLPELRRVVETYGVGYVVDTPNLEALTAAMRQLCGDPALRRRLAARTSAAFAAHSWARLAPRFQEAYQKLLCDVQPTCAG</sequence>